<feature type="region of interest" description="Disordered" evidence="1">
    <location>
        <begin position="62"/>
        <end position="84"/>
    </location>
</feature>
<reference evidence="3 4" key="2">
    <citation type="submission" date="2017-02" db="EMBL/GenBank/DDBJ databases">
        <title>A genome survey and senescence transcriptome analysis in Lentinula edodes.</title>
        <authorList>
            <person name="Sakamoto Y."/>
            <person name="Nakade K."/>
            <person name="Sato S."/>
            <person name="Yoshida Y."/>
            <person name="Miyazaki K."/>
            <person name="Natsume S."/>
            <person name="Konno N."/>
        </authorList>
    </citation>
    <scope>NUCLEOTIDE SEQUENCE [LARGE SCALE GENOMIC DNA]</scope>
    <source>
        <strain evidence="3 4">NBRC 111202</strain>
    </source>
</reference>
<feature type="compositionally biased region" description="Pro residues" evidence="1">
    <location>
        <begin position="233"/>
        <end position="242"/>
    </location>
</feature>
<name>A0A1Q3EHX0_LENED</name>
<keyword evidence="2" id="KW-0812">Transmembrane</keyword>
<feature type="transmembrane region" description="Helical" evidence="2">
    <location>
        <begin position="559"/>
        <end position="586"/>
    </location>
</feature>
<comment type="caution">
    <text evidence="3">The sequence shown here is derived from an EMBL/GenBank/DDBJ whole genome shotgun (WGS) entry which is preliminary data.</text>
</comment>
<evidence type="ECO:0000313" key="3">
    <source>
        <dbReference type="EMBL" id="GAW06813.1"/>
    </source>
</evidence>
<dbReference type="EMBL" id="BDGU01000348">
    <property type="protein sequence ID" value="GAW06813.1"/>
    <property type="molecule type" value="Genomic_DNA"/>
</dbReference>
<proteinExistence type="predicted"/>
<keyword evidence="2" id="KW-1133">Transmembrane helix</keyword>
<protein>
    <recommendedName>
        <fullName evidence="5">SAP domain-containing protein</fullName>
    </recommendedName>
</protein>
<feature type="transmembrane region" description="Helical" evidence="2">
    <location>
        <begin position="20"/>
        <end position="44"/>
    </location>
</feature>
<feature type="region of interest" description="Disordered" evidence="1">
    <location>
        <begin position="228"/>
        <end position="248"/>
    </location>
</feature>
<gene>
    <name evidence="3" type="ORF">LENED_008763</name>
</gene>
<dbReference type="Proteomes" id="UP000188533">
    <property type="component" value="Unassembled WGS sequence"/>
</dbReference>
<feature type="transmembrane region" description="Helical" evidence="2">
    <location>
        <begin position="524"/>
        <end position="547"/>
    </location>
</feature>
<keyword evidence="2" id="KW-0472">Membrane</keyword>
<organism evidence="3 4">
    <name type="scientific">Lentinula edodes</name>
    <name type="common">Shiitake mushroom</name>
    <name type="synonym">Lentinus edodes</name>
    <dbReference type="NCBI Taxonomy" id="5353"/>
    <lineage>
        <taxon>Eukaryota</taxon>
        <taxon>Fungi</taxon>
        <taxon>Dikarya</taxon>
        <taxon>Basidiomycota</taxon>
        <taxon>Agaricomycotina</taxon>
        <taxon>Agaricomycetes</taxon>
        <taxon>Agaricomycetidae</taxon>
        <taxon>Agaricales</taxon>
        <taxon>Marasmiineae</taxon>
        <taxon>Omphalotaceae</taxon>
        <taxon>Lentinula</taxon>
    </lineage>
</organism>
<evidence type="ECO:0000256" key="2">
    <source>
        <dbReference type="SAM" id="Phobius"/>
    </source>
</evidence>
<dbReference type="AlphaFoldDB" id="A0A1Q3EHX0"/>
<evidence type="ECO:0008006" key="5">
    <source>
        <dbReference type="Google" id="ProtNLM"/>
    </source>
</evidence>
<feature type="compositionally biased region" description="Low complexity" evidence="1">
    <location>
        <begin position="68"/>
        <end position="84"/>
    </location>
</feature>
<accession>A0A1Q3EHX0</accession>
<evidence type="ECO:0000256" key="1">
    <source>
        <dbReference type="SAM" id="MobiDB-lite"/>
    </source>
</evidence>
<evidence type="ECO:0000313" key="4">
    <source>
        <dbReference type="Proteomes" id="UP000188533"/>
    </source>
</evidence>
<sequence length="616" mass="67623">MSDSSHAQGTSTTNNDSNLGISWEIGVIIGIIVIFLSVIAAAIFQRRRRRLASNMALDLEKTQHRRSSTNNISSTRPYSSSSTTLKETKELTNIAVEVPNFTSSTIPKPSPSASSAFLSSKGSPRAEYFPEHPRTLYFYTITLCIPFSTPAFSYHESIENAADVGSQLPPLLVTTNNDVDTNSRSLSFLLNSLGSQWTSFVLVAILVAPIYYFRGYFHVMDIDEPDTLSAATDPPPSSPPSSPGILSNVSSDIEVVDLGGEEFRIRRPSGPQPAHTIALPVYNHGVFEVEYVNIYIMKCASLVQLCKTNKLGVAGKKVELQEKLVAFSENMVRWKSLIAGARRSHRGIRDSKLTAASTKETTSILAPTKKPKKLKGSALRRITMMGLNSDGTSNSPAQRSKDMRTLAEQEALLRWADEYYAAHPYVPREDVLKELKAEGDAQVNSFACFNLGLISHSTFKPRIATTPTSIICRYAPSISISAPICIHICTYADTCTSAYIRSIGVCTCICTYACVDIHTYTYTYAYACSSAYICVGVCASVYIYTYACSSTYICIGIRASVYIHACTSAYICISVCVCTCPCIYAYTSCYVYLNPIASIYLFVQIIVQYKSDTPNK</sequence>
<reference evidence="3 4" key="1">
    <citation type="submission" date="2016-08" db="EMBL/GenBank/DDBJ databases">
        <authorList>
            <consortium name="Lentinula edodes genome sequencing consortium"/>
            <person name="Sakamoto Y."/>
            <person name="Nakade K."/>
            <person name="Sato S."/>
            <person name="Yoshida Y."/>
            <person name="Miyazaki K."/>
            <person name="Natsume S."/>
            <person name="Konno N."/>
        </authorList>
    </citation>
    <scope>NUCLEOTIDE SEQUENCE [LARGE SCALE GENOMIC DNA]</scope>
    <source>
        <strain evidence="3 4">NBRC 111202</strain>
    </source>
</reference>
<keyword evidence="4" id="KW-1185">Reference proteome</keyword>
<feature type="transmembrane region" description="Helical" evidence="2">
    <location>
        <begin position="592"/>
        <end position="609"/>
    </location>
</feature>
<feature type="transmembrane region" description="Helical" evidence="2">
    <location>
        <begin position="193"/>
        <end position="213"/>
    </location>
</feature>